<dbReference type="Pfam" id="PF03372">
    <property type="entry name" value="Exo_endo_phos"/>
    <property type="match status" value="1"/>
</dbReference>
<keyword evidence="4" id="KW-1185">Reference proteome</keyword>
<dbReference type="AlphaFoldDB" id="A0A0M0K6F4"/>
<dbReference type="SUPFAM" id="SSF53474">
    <property type="entry name" value="alpha/beta-Hydrolases"/>
    <property type="match status" value="1"/>
</dbReference>
<evidence type="ECO:0000259" key="2">
    <source>
        <dbReference type="Pfam" id="PF03372"/>
    </source>
</evidence>
<dbReference type="Proteomes" id="UP000037460">
    <property type="component" value="Unassembled WGS sequence"/>
</dbReference>
<keyword evidence="3" id="KW-0540">Nuclease</keyword>
<dbReference type="InterPro" id="IPR036691">
    <property type="entry name" value="Endo/exonu/phosph_ase_sf"/>
</dbReference>
<dbReference type="GO" id="GO:0004527">
    <property type="term" value="F:exonuclease activity"/>
    <property type="evidence" value="ECO:0007669"/>
    <property type="project" value="UniProtKB-KW"/>
</dbReference>
<dbReference type="GO" id="GO:0016020">
    <property type="term" value="C:membrane"/>
    <property type="evidence" value="ECO:0007669"/>
    <property type="project" value="GOC"/>
</dbReference>
<dbReference type="InterPro" id="IPR051916">
    <property type="entry name" value="GPI-anchor_lipid_remodeler"/>
</dbReference>
<evidence type="ECO:0000313" key="3">
    <source>
        <dbReference type="EMBL" id="KOO33948.1"/>
    </source>
</evidence>
<comment type="caution">
    <text evidence="3">The sequence shown here is derived from an EMBL/GenBank/DDBJ whole genome shotgun (WGS) entry which is preliminary data.</text>
</comment>
<dbReference type="Gene3D" id="3.60.10.10">
    <property type="entry name" value="Endonuclease/exonuclease/phosphatase"/>
    <property type="match status" value="1"/>
</dbReference>
<accession>A0A0M0K6F4</accession>
<dbReference type="GO" id="GO:0004519">
    <property type="term" value="F:endonuclease activity"/>
    <property type="evidence" value="ECO:0007669"/>
    <property type="project" value="UniProtKB-KW"/>
</dbReference>
<protein>
    <submittedName>
        <fullName evidence="3">Endonuclease exonuclease phosphatase family protein</fullName>
    </submittedName>
</protein>
<reference evidence="4" key="1">
    <citation type="journal article" date="2015" name="PLoS Genet.">
        <title>Genome Sequence and Transcriptome Analyses of Chrysochromulina tobin: Metabolic Tools for Enhanced Algal Fitness in the Prominent Order Prymnesiales (Haptophyceae).</title>
        <authorList>
            <person name="Hovde B.T."/>
            <person name="Deodato C.R."/>
            <person name="Hunsperger H.M."/>
            <person name="Ryken S.A."/>
            <person name="Yost W."/>
            <person name="Jha R.K."/>
            <person name="Patterson J."/>
            <person name="Monnat R.J. Jr."/>
            <person name="Barlow S.B."/>
            <person name="Starkenburg S.R."/>
            <person name="Cattolico R.A."/>
        </authorList>
    </citation>
    <scope>NUCLEOTIDE SEQUENCE</scope>
    <source>
        <strain evidence="4">CCMP291</strain>
    </source>
</reference>
<dbReference type="InterPro" id="IPR005135">
    <property type="entry name" value="Endo/exonuclease/phosphatase"/>
</dbReference>
<sequence>MALRVGTLNVHRWADARNSGNFERIASLLLPLSLDIVVLQEAGPFTRKPTGGPELAARLGLGHVRVTGDVVLLSRFPLNDRMPLGRQNKRLLLVDVALPMYGSAHSNAFELLCVHLDHRTEEHRLGQLEAVRGATALTAERRGGPLAGSLLLGDLNALTRDDYTAEAWERVAAVRSENGWEPPKCAVTRGAAAARDGSLVGTCRFDTRIDYVYADESFSRNWRLRSCAHVATTATDHKLVIVEFEARRAPGHEGQPPPTPLPAPEKGAAPAQTGAGNPTGGFAAAVHANVDPNALLRMYDTAAPCGTLVVAFAALGGGTAGVARHEFVGACRRCGASHALFVRDARRSWYLLGLGEHGGAALSGREGFDSVVDAVEREVAALRPARVVVVGASMGGYAAIRAGIALRADSVVAFSPQVFIDREERSRLALPPSSFDADLSRVQAGCAQRGMTRLPSAIDALLGSSAVLGAFVA</sequence>
<evidence type="ECO:0000313" key="4">
    <source>
        <dbReference type="Proteomes" id="UP000037460"/>
    </source>
</evidence>
<dbReference type="GO" id="GO:0005783">
    <property type="term" value="C:endoplasmic reticulum"/>
    <property type="evidence" value="ECO:0007669"/>
    <property type="project" value="TreeGrafter"/>
</dbReference>
<evidence type="ECO:0000256" key="1">
    <source>
        <dbReference type="SAM" id="MobiDB-lite"/>
    </source>
</evidence>
<dbReference type="EMBL" id="JWZX01001376">
    <property type="protein sequence ID" value="KOO33948.1"/>
    <property type="molecule type" value="Genomic_DNA"/>
</dbReference>
<feature type="domain" description="Endonuclease/exonuclease/phosphatase" evidence="2">
    <location>
        <begin position="19"/>
        <end position="237"/>
    </location>
</feature>
<dbReference type="PANTHER" id="PTHR14859">
    <property type="entry name" value="CALCOFLUOR WHITE HYPERSENSITIVE PROTEIN PRECURSOR"/>
    <property type="match status" value="1"/>
</dbReference>
<dbReference type="SUPFAM" id="SSF56219">
    <property type="entry name" value="DNase I-like"/>
    <property type="match status" value="1"/>
</dbReference>
<name>A0A0M0K6F4_9EUKA</name>
<gene>
    <name evidence="3" type="ORF">Ctob_008380</name>
</gene>
<dbReference type="Gene3D" id="3.40.50.1820">
    <property type="entry name" value="alpha/beta hydrolase"/>
    <property type="match status" value="1"/>
</dbReference>
<feature type="region of interest" description="Disordered" evidence="1">
    <location>
        <begin position="248"/>
        <end position="275"/>
    </location>
</feature>
<organism evidence="3 4">
    <name type="scientific">Chrysochromulina tobinii</name>
    <dbReference type="NCBI Taxonomy" id="1460289"/>
    <lineage>
        <taxon>Eukaryota</taxon>
        <taxon>Haptista</taxon>
        <taxon>Haptophyta</taxon>
        <taxon>Prymnesiophyceae</taxon>
        <taxon>Prymnesiales</taxon>
        <taxon>Chrysochromulinaceae</taxon>
        <taxon>Chrysochromulina</taxon>
    </lineage>
</organism>
<dbReference type="PANTHER" id="PTHR14859:SF0">
    <property type="entry name" value="ENDONUCLEASE_EXONUCLEASE_PHOSPHATASE FAMILY PROTEIN, EXPRESSED"/>
    <property type="match status" value="1"/>
</dbReference>
<dbReference type="GO" id="GO:0006506">
    <property type="term" value="P:GPI anchor biosynthetic process"/>
    <property type="evidence" value="ECO:0007669"/>
    <property type="project" value="TreeGrafter"/>
</dbReference>
<keyword evidence="3" id="KW-0378">Hydrolase</keyword>
<keyword evidence="3" id="KW-0269">Exonuclease</keyword>
<dbReference type="OrthoDB" id="200415at2759"/>
<dbReference type="InterPro" id="IPR029058">
    <property type="entry name" value="AB_hydrolase_fold"/>
</dbReference>
<keyword evidence="3" id="KW-0255">Endonuclease</keyword>
<proteinExistence type="predicted"/>